<evidence type="ECO:0000256" key="2">
    <source>
        <dbReference type="ARBA" id="ARBA00004713"/>
    </source>
</evidence>
<dbReference type="RefSeq" id="WP_003787953.1">
    <property type="nucleotide sequence ID" value="NZ_CP091518.1"/>
</dbReference>
<dbReference type="Proteomes" id="UP000248598">
    <property type="component" value="Chromosome 1"/>
</dbReference>
<evidence type="ECO:0000256" key="12">
    <source>
        <dbReference type="ARBA" id="ARBA00044330"/>
    </source>
</evidence>
<gene>
    <name evidence="14" type="primary">rfaC</name>
    <name evidence="14" type="ORF">NCTC10529_00541</name>
</gene>
<keyword evidence="8" id="KW-0472">Membrane</keyword>
<keyword evidence="3" id="KW-1003">Cell membrane</keyword>
<evidence type="ECO:0000256" key="4">
    <source>
        <dbReference type="ARBA" id="ARBA00022519"/>
    </source>
</evidence>
<dbReference type="EMBL" id="LS483426">
    <property type="protein sequence ID" value="SQH24372.1"/>
    <property type="molecule type" value="Genomic_DNA"/>
</dbReference>
<protein>
    <recommendedName>
        <fullName evidence="11">Lipopolysaccharide heptosyltransferase 1</fullName>
        <ecNumber evidence="10">2.4.99.23</ecNumber>
    </recommendedName>
    <alternativeName>
        <fullName evidence="12">ADP-heptose:lipopolysaccharide heptosyltransferase I</fullName>
    </alternativeName>
</protein>
<comment type="pathway">
    <text evidence="2">Bacterial outer membrane biogenesis; LPS core biosynthesis.</text>
</comment>
<evidence type="ECO:0000256" key="9">
    <source>
        <dbReference type="ARBA" id="ARBA00043995"/>
    </source>
</evidence>
<dbReference type="GeneID" id="93261854"/>
<keyword evidence="4" id="KW-0997">Cell inner membrane</keyword>
<dbReference type="InterPro" id="IPR011908">
    <property type="entry name" value="LipoPS_heptosylTferase-I"/>
</dbReference>
<proteinExistence type="inferred from homology"/>
<evidence type="ECO:0000313" key="14">
    <source>
        <dbReference type="EMBL" id="SQH24372.1"/>
    </source>
</evidence>
<accession>A0AAX2J2B1</accession>
<evidence type="ECO:0000256" key="11">
    <source>
        <dbReference type="ARBA" id="ARBA00044190"/>
    </source>
</evidence>
<name>A0AAX2J2B1_KINKI</name>
<dbReference type="GO" id="GO:0009244">
    <property type="term" value="P:lipopolysaccharide core region biosynthetic process"/>
    <property type="evidence" value="ECO:0007669"/>
    <property type="project" value="InterPro"/>
</dbReference>
<evidence type="ECO:0000313" key="15">
    <source>
        <dbReference type="Proteomes" id="UP000248598"/>
    </source>
</evidence>
<dbReference type="Gene3D" id="3.40.50.2000">
    <property type="entry name" value="Glycogen Phosphorylase B"/>
    <property type="match status" value="2"/>
</dbReference>
<evidence type="ECO:0000256" key="7">
    <source>
        <dbReference type="ARBA" id="ARBA00022985"/>
    </source>
</evidence>
<evidence type="ECO:0000256" key="3">
    <source>
        <dbReference type="ARBA" id="ARBA00022475"/>
    </source>
</evidence>
<comment type="subcellular location">
    <subcellularLocation>
        <location evidence="1">Cell inner membrane</location>
        <topology evidence="1">Peripheral membrane protein</topology>
        <orientation evidence="1">Cytoplasmic side</orientation>
    </subcellularLocation>
</comment>
<evidence type="ECO:0000256" key="1">
    <source>
        <dbReference type="ARBA" id="ARBA00004515"/>
    </source>
</evidence>
<sequence length="325" mass="36306">MKLLLVRLSSMGDLIHTLPAISDVAKHRPDVELSWLCESDFADIARLHPFVQHVYTMSWRRWRKALWQGGTWRAMAALKQTMQAASFDAVLDSQGLLKSVFFAKWANAPIWGLDTQSARESLAAHFYTQTYAVKKGEDAVWRNRQLFAQALGYVADGAPDFGVRVPNIEQSSLHLPDAYHVALHATSRDSKLWAIENWQALWRKQHEQDGLPVLLPWGNDAEKHRAEQIAQTLPFAQVCPRMTLLQAAFCLNLATSVVGVDTGLLHLANAVNRPLVGIYTDSDPIKTGVQPSSWAMNVGGIGQMPSVEEVWQALNKVQAAFFIVK</sequence>
<dbReference type="SUPFAM" id="SSF53756">
    <property type="entry name" value="UDP-Glycosyltransferase/glycogen phosphorylase"/>
    <property type="match status" value="1"/>
</dbReference>
<evidence type="ECO:0000256" key="13">
    <source>
        <dbReference type="ARBA" id="ARBA00049201"/>
    </source>
</evidence>
<keyword evidence="5" id="KW-0328">Glycosyltransferase</keyword>
<dbReference type="NCBIfam" id="TIGR02193">
    <property type="entry name" value="heptsyl_trn_I"/>
    <property type="match status" value="1"/>
</dbReference>
<dbReference type="PANTHER" id="PTHR30160:SF19">
    <property type="entry name" value="LIPOPOLYSACCHARIDE HEPTOSYLTRANSFERASE 1"/>
    <property type="match status" value="1"/>
</dbReference>
<organism evidence="14 15">
    <name type="scientific">Kingella kingae</name>
    <dbReference type="NCBI Taxonomy" id="504"/>
    <lineage>
        <taxon>Bacteria</taxon>
        <taxon>Pseudomonadati</taxon>
        <taxon>Pseudomonadota</taxon>
        <taxon>Betaproteobacteria</taxon>
        <taxon>Neisseriales</taxon>
        <taxon>Neisseriaceae</taxon>
        <taxon>Kingella</taxon>
    </lineage>
</organism>
<evidence type="ECO:0000256" key="6">
    <source>
        <dbReference type="ARBA" id="ARBA00022679"/>
    </source>
</evidence>
<dbReference type="AlphaFoldDB" id="A0AAX2J2B1"/>
<keyword evidence="7" id="KW-0448">Lipopolysaccharide biosynthesis</keyword>
<dbReference type="CDD" id="cd03789">
    <property type="entry name" value="GT9_LPS_heptosyltransferase"/>
    <property type="match status" value="1"/>
</dbReference>
<evidence type="ECO:0000256" key="10">
    <source>
        <dbReference type="ARBA" id="ARBA00044041"/>
    </source>
</evidence>
<dbReference type="EC" id="2.4.99.23" evidence="10"/>
<dbReference type="InterPro" id="IPR051199">
    <property type="entry name" value="LPS_LOS_Heptosyltrfase"/>
</dbReference>
<dbReference type="Pfam" id="PF01075">
    <property type="entry name" value="Glyco_transf_9"/>
    <property type="match status" value="1"/>
</dbReference>
<dbReference type="InterPro" id="IPR002201">
    <property type="entry name" value="Glyco_trans_9"/>
</dbReference>
<dbReference type="GO" id="GO:0005829">
    <property type="term" value="C:cytosol"/>
    <property type="evidence" value="ECO:0007669"/>
    <property type="project" value="TreeGrafter"/>
</dbReference>
<keyword evidence="6 14" id="KW-0808">Transferase</keyword>
<dbReference type="GO" id="GO:0008713">
    <property type="term" value="F:ADP-heptose-lipopolysaccharide heptosyltransferase activity"/>
    <property type="evidence" value="ECO:0007669"/>
    <property type="project" value="TreeGrafter"/>
</dbReference>
<reference evidence="14 15" key="1">
    <citation type="submission" date="2018-06" db="EMBL/GenBank/DDBJ databases">
        <authorList>
            <consortium name="Pathogen Informatics"/>
            <person name="Doyle S."/>
        </authorList>
    </citation>
    <scope>NUCLEOTIDE SEQUENCE [LARGE SCALE GENOMIC DNA]</scope>
    <source>
        <strain evidence="14 15">NCTC10529</strain>
    </source>
</reference>
<evidence type="ECO:0000256" key="8">
    <source>
        <dbReference type="ARBA" id="ARBA00023136"/>
    </source>
</evidence>
<comment type="similarity">
    <text evidence="9">Belongs to the glycosyltransferase 9 family.</text>
</comment>
<dbReference type="GO" id="GO:0005886">
    <property type="term" value="C:plasma membrane"/>
    <property type="evidence" value="ECO:0007669"/>
    <property type="project" value="UniProtKB-SubCell"/>
</dbReference>
<dbReference type="PANTHER" id="PTHR30160">
    <property type="entry name" value="TETRAACYLDISACCHARIDE 4'-KINASE-RELATED"/>
    <property type="match status" value="1"/>
</dbReference>
<evidence type="ECO:0000256" key="5">
    <source>
        <dbReference type="ARBA" id="ARBA00022676"/>
    </source>
</evidence>
<comment type="catalytic activity">
    <reaction evidence="13">
        <text>an alpha-Kdo-(2-&gt;4)-alpha-Kdo-(2-&gt;6)-lipid A + ADP-L-glycero-beta-D-manno-heptose = an L-alpha-D-Hep-(1-&gt;5)-[alpha-Kdo-(2-&gt;4)]-alpha-Kdo-(2-&gt;6)-lipid A + ADP + H(+)</text>
        <dbReference type="Rhea" id="RHEA:74067"/>
        <dbReference type="ChEBI" id="CHEBI:15378"/>
        <dbReference type="ChEBI" id="CHEBI:61506"/>
        <dbReference type="ChEBI" id="CHEBI:176431"/>
        <dbReference type="ChEBI" id="CHEBI:193068"/>
        <dbReference type="ChEBI" id="CHEBI:456216"/>
        <dbReference type="EC" id="2.4.99.23"/>
    </reaction>
</comment>